<name>A0A1I8BLD6_MELHA</name>
<keyword evidence="1" id="KW-1185">Reference proteome</keyword>
<reference evidence="2" key="1">
    <citation type="submission" date="2016-11" db="UniProtKB">
        <authorList>
            <consortium name="WormBaseParasite"/>
        </authorList>
    </citation>
    <scope>IDENTIFICATION</scope>
</reference>
<sequence length="105" mass="12287">MSKLFEKFVYVAIRKNSPLNVAKLTGSRLLYNSITGSVDSAFKPNKLLFDEAKMIAPLEEFWRYRIRYIFFNEKRQRKSWESDLGINNISTEISKGIKEIFEITG</sequence>
<dbReference type="Proteomes" id="UP000095281">
    <property type="component" value="Unplaced"/>
</dbReference>
<evidence type="ECO:0000313" key="2">
    <source>
        <dbReference type="WBParaSite" id="MhA1_Contig305.frz3.gene5"/>
    </source>
</evidence>
<protein>
    <submittedName>
        <fullName evidence="2">AAA_14 domain-containing protein</fullName>
    </submittedName>
</protein>
<evidence type="ECO:0000313" key="1">
    <source>
        <dbReference type="Proteomes" id="UP000095281"/>
    </source>
</evidence>
<organism evidence="1 2">
    <name type="scientific">Meloidogyne hapla</name>
    <name type="common">Root-knot nematode worm</name>
    <dbReference type="NCBI Taxonomy" id="6305"/>
    <lineage>
        <taxon>Eukaryota</taxon>
        <taxon>Metazoa</taxon>
        <taxon>Ecdysozoa</taxon>
        <taxon>Nematoda</taxon>
        <taxon>Chromadorea</taxon>
        <taxon>Rhabditida</taxon>
        <taxon>Tylenchina</taxon>
        <taxon>Tylenchomorpha</taxon>
        <taxon>Tylenchoidea</taxon>
        <taxon>Meloidogynidae</taxon>
        <taxon>Meloidogyninae</taxon>
        <taxon>Meloidogyne</taxon>
    </lineage>
</organism>
<dbReference type="AlphaFoldDB" id="A0A1I8BLD6"/>
<accession>A0A1I8BLD6</accession>
<dbReference type="WBParaSite" id="MhA1_Contig305.frz3.gene5">
    <property type="protein sequence ID" value="MhA1_Contig305.frz3.gene5"/>
    <property type="gene ID" value="MhA1_Contig305.frz3.gene5"/>
</dbReference>
<proteinExistence type="predicted"/>